<evidence type="ECO:0000256" key="3">
    <source>
        <dbReference type="ARBA" id="ARBA00022980"/>
    </source>
</evidence>
<evidence type="ECO:0000313" key="5">
    <source>
        <dbReference type="EMBL" id="AHX24900.1"/>
    </source>
</evidence>
<keyword evidence="5" id="KW-0496">Mitochondrion</keyword>
<dbReference type="GO" id="GO:0009507">
    <property type="term" value="C:chloroplast"/>
    <property type="evidence" value="ECO:0007669"/>
    <property type="project" value="UniProtKB-SubCell"/>
</dbReference>
<dbReference type="Gene3D" id="3.30.420.80">
    <property type="entry name" value="Ribosomal protein S11"/>
    <property type="match status" value="1"/>
</dbReference>
<dbReference type="HAMAP" id="MF_01310">
    <property type="entry name" value="Ribosomal_uS11"/>
    <property type="match status" value="1"/>
</dbReference>
<geneLocation type="mitochondrion" evidence="5"/>
<organism evidence="5">
    <name type="scientific">Nannochloropsis gaditana</name>
    <dbReference type="NCBI Taxonomy" id="72520"/>
    <lineage>
        <taxon>Eukaryota</taxon>
        <taxon>Sar</taxon>
        <taxon>Stramenopiles</taxon>
        <taxon>Ochrophyta</taxon>
        <taxon>Eustigmatophyceae</taxon>
        <taxon>Eustigmatales</taxon>
        <taxon>Monodopsidaceae</taxon>
        <taxon>Nannochloropsis</taxon>
    </lineage>
</organism>
<dbReference type="InterPro" id="IPR001971">
    <property type="entry name" value="Ribosomal_uS11"/>
</dbReference>
<dbReference type="AlphaFoldDB" id="A0A023PJR0"/>
<proteinExistence type="inferred from homology"/>
<dbReference type="GO" id="GO:1990904">
    <property type="term" value="C:ribonucleoprotein complex"/>
    <property type="evidence" value="ECO:0007669"/>
    <property type="project" value="UniProtKB-KW"/>
</dbReference>
<evidence type="ECO:0000256" key="1">
    <source>
        <dbReference type="ARBA" id="ARBA00004229"/>
    </source>
</evidence>
<dbReference type="SUPFAM" id="SSF53137">
    <property type="entry name" value="Translational machinery components"/>
    <property type="match status" value="1"/>
</dbReference>
<comment type="subcellular location">
    <subcellularLocation>
        <location evidence="1">Plastid</location>
        <location evidence="1">Chloroplast</location>
    </subcellularLocation>
</comment>
<dbReference type="GO" id="GO:0003735">
    <property type="term" value="F:structural constituent of ribosome"/>
    <property type="evidence" value="ECO:0007669"/>
    <property type="project" value="InterPro"/>
</dbReference>
<reference evidence="5" key="1">
    <citation type="journal article" date="2014" name="BMC Genomics">
        <title>A pangenomic analysis of the Nannochloropsis organellar genomes reveals novel genetic variations in key metabolic genes.</title>
        <authorList>
            <person name="Starkenburg S.R."/>
            <person name="Kwon K.J."/>
            <person name="Jha R.K."/>
            <person name="McKay C."/>
            <person name="Jacobs M."/>
            <person name="Chertkov O."/>
            <person name="Twary S."/>
            <person name="Rocap G."/>
            <person name="Cattolico R.A."/>
        </authorList>
    </citation>
    <scope>NUCLEOTIDE SEQUENCE</scope>
    <source>
        <strain evidence="5">CCMP526</strain>
    </source>
</reference>
<dbReference type="EMBL" id="KJ410686">
    <property type="protein sequence ID" value="AHX24900.1"/>
    <property type="molecule type" value="Genomic_DNA"/>
</dbReference>
<dbReference type="Pfam" id="PF00411">
    <property type="entry name" value="Ribosomal_S11"/>
    <property type="match status" value="1"/>
</dbReference>
<dbReference type="PANTHER" id="PTHR11759">
    <property type="entry name" value="40S RIBOSOMAL PROTEIN S14/30S RIBOSOMAL PROTEIN S11"/>
    <property type="match status" value="1"/>
</dbReference>
<evidence type="ECO:0000256" key="2">
    <source>
        <dbReference type="ARBA" id="ARBA00006194"/>
    </source>
</evidence>
<protein>
    <submittedName>
        <fullName evidence="5">30S ribosomal protein S11</fullName>
    </submittedName>
</protein>
<sequence>MFKLKEFYQYKRELKKDNANLQDKLLSCKFQPTNQKNSVLAKSCQAILYVKSSKNNTIVSLTNLKGRVQFIKSCGSLGFQGKKKRTTKFAVKSTLCFIIKKAQEQGHQKVFLHLNGFARARSAVLHYLNKNNLEIEGIRDLTPNPHNGCRPKKVRRI</sequence>
<keyword evidence="3 5" id="KW-0689">Ribosomal protein</keyword>
<comment type="similarity">
    <text evidence="2">Belongs to the universal ribosomal protein uS11 family.</text>
</comment>
<name>A0A023PJR0_9STRA</name>
<dbReference type="GO" id="GO:0006412">
    <property type="term" value="P:translation"/>
    <property type="evidence" value="ECO:0007669"/>
    <property type="project" value="InterPro"/>
</dbReference>
<accession>A0A023PJR0</accession>
<dbReference type="GO" id="GO:0005840">
    <property type="term" value="C:ribosome"/>
    <property type="evidence" value="ECO:0007669"/>
    <property type="project" value="UniProtKB-KW"/>
</dbReference>
<evidence type="ECO:0000256" key="4">
    <source>
        <dbReference type="ARBA" id="ARBA00023274"/>
    </source>
</evidence>
<gene>
    <name evidence="5" type="primary">rps11</name>
    <name evidence="5" type="ORF">NagaMp0013</name>
</gene>
<keyword evidence="4" id="KW-0687">Ribonucleoprotein</keyword>
<dbReference type="InterPro" id="IPR036967">
    <property type="entry name" value="Ribosomal_uS11_sf"/>
</dbReference>